<feature type="region of interest" description="Disordered" evidence="2">
    <location>
        <begin position="124"/>
        <end position="156"/>
    </location>
</feature>
<feature type="transmembrane region" description="Helical" evidence="3">
    <location>
        <begin position="395"/>
        <end position="415"/>
    </location>
</feature>
<dbReference type="Pfam" id="PF00650">
    <property type="entry name" value="CRAL_TRIO"/>
    <property type="match status" value="1"/>
</dbReference>
<dbReference type="OrthoDB" id="1434354at2759"/>
<dbReference type="InterPro" id="IPR036865">
    <property type="entry name" value="CRAL-TRIO_dom_sf"/>
</dbReference>
<name>A0A835DBL7_TETSI</name>
<evidence type="ECO:0000313" key="6">
    <source>
        <dbReference type="Proteomes" id="UP000655225"/>
    </source>
</evidence>
<accession>A0A835DBL7</accession>
<keyword evidence="3" id="KW-1133">Transmembrane helix</keyword>
<keyword evidence="1" id="KW-0863">Zinc-finger</keyword>
<feature type="domain" description="CCHC-type" evidence="4">
    <location>
        <begin position="64"/>
        <end position="77"/>
    </location>
</feature>
<dbReference type="AlphaFoldDB" id="A0A835DBL7"/>
<evidence type="ECO:0000313" key="5">
    <source>
        <dbReference type="EMBL" id="KAF8394832.1"/>
    </source>
</evidence>
<dbReference type="Pfam" id="PF14392">
    <property type="entry name" value="zf-CCHC_4"/>
    <property type="match status" value="1"/>
</dbReference>
<keyword evidence="3" id="KW-0812">Transmembrane</keyword>
<keyword evidence="1" id="KW-0862">Zinc</keyword>
<feature type="compositionally biased region" description="Polar residues" evidence="2">
    <location>
        <begin position="126"/>
        <end position="156"/>
    </location>
</feature>
<dbReference type="Gene3D" id="3.40.525.10">
    <property type="entry name" value="CRAL-TRIO lipid binding domain"/>
    <property type="match status" value="1"/>
</dbReference>
<protein>
    <recommendedName>
        <fullName evidence="4">CCHC-type domain-containing protein</fullName>
    </recommendedName>
</protein>
<dbReference type="GO" id="GO:0008270">
    <property type="term" value="F:zinc ion binding"/>
    <property type="evidence" value="ECO:0007669"/>
    <property type="project" value="UniProtKB-KW"/>
</dbReference>
<dbReference type="PANTHER" id="PTHR47041">
    <property type="entry name" value="SEC14 CYTOSOLIC FACTOR FAMILY PROTEIN / PHOSPHOGLYCERIDE TRANSFER FAMILY PROTEIN"/>
    <property type="match status" value="1"/>
</dbReference>
<evidence type="ECO:0000256" key="1">
    <source>
        <dbReference type="PROSITE-ProRule" id="PRU00047"/>
    </source>
</evidence>
<evidence type="ECO:0000259" key="4">
    <source>
        <dbReference type="PROSITE" id="PS50158"/>
    </source>
</evidence>
<organism evidence="5 6">
    <name type="scientific">Tetracentron sinense</name>
    <name type="common">Spur-leaf</name>
    <dbReference type="NCBI Taxonomy" id="13715"/>
    <lineage>
        <taxon>Eukaryota</taxon>
        <taxon>Viridiplantae</taxon>
        <taxon>Streptophyta</taxon>
        <taxon>Embryophyta</taxon>
        <taxon>Tracheophyta</taxon>
        <taxon>Spermatophyta</taxon>
        <taxon>Magnoliopsida</taxon>
        <taxon>Trochodendrales</taxon>
        <taxon>Trochodendraceae</taxon>
        <taxon>Tetracentron</taxon>
    </lineage>
</organism>
<dbReference type="Proteomes" id="UP000655225">
    <property type="component" value="Unassembled WGS sequence"/>
</dbReference>
<dbReference type="InterPro" id="IPR001878">
    <property type="entry name" value="Znf_CCHC"/>
</dbReference>
<reference evidence="5 6" key="1">
    <citation type="submission" date="2020-04" db="EMBL/GenBank/DDBJ databases">
        <title>Plant Genome Project.</title>
        <authorList>
            <person name="Zhang R.-G."/>
        </authorList>
    </citation>
    <scope>NUCLEOTIDE SEQUENCE [LARGE SCALE GENOMIC DNA]</scope>
    <source>
        <strain evidence="5">YNK0</strain>
        <tissue evidence="5">Leaf</tissue>
    </source>
</reference>
<keyword evidence="6" id="KW-1185">Reference proteome</keyword>
<dbReference type="SUPFAM" id="SSF52087">
    <property type="entry name" value="CRAL/TRIO domain"/>
    <property type="match status" value="1"/>
</dbReference>
<dbReference type="EMBL" id="JABCRI010000013">
    <property type="protein sequence ID" value="KAF8394832.1"/>
    <property type="molecule type" value="Genomic_DNA"/>
</dbReference>
<keyword evidence="3" id="KW-0472">Membrane</keyword>
<evidence type="ECO:0000256" key="2">
    <source>
        <dbReference type="SAM" id="MobiDB-lite"/>
    </source>
</evidence>
<dbReference type="CDD" id="cd00170">
    <property type="entry name" value="SEC14"/>
    <property type="match status" value="1"/>
</dbReference>
<feature type="transmembrane region" description="Helical" evidence="3">
    <location>
        <begin position="457"/>
        <end position="475"/>
    </location>
</feature>
<proteinExistence type="predicted"/>
<comment type="caution">
    <text evidence="5">The sequence shown here is derived from an EMBL/GenBank/DDBJ whole genome shotgun (WGS) entry which is preliminary data.</text>
</comment>
<keyword evidence="1" id="KW-0479">Metal-binding</keyword>
<dbReference type="PROSITE" id="PS50158">
    <property type="entry name" value="ZF_CCHC"/>
    <property type="match status" value="1"/>
</dbReference>
<evidence type="ECO:0000256" key="3">
    <source>
        <dbReference type="SAM" id="Phobius"/>
    </source>
</evidence>
<dbReference type="GO" id="GO:0003676">
    <property type="term" value="F:nucleic acid binding"/>
    <property type="evidence" value="ECO:0007669"/>
    <property type="project" value="InterPro"/>
</dbReference>
<gene>
    <name evidence="5" type="ORF">HHK36_018768</name>
</gene>
<dbReference type="InterPro" id="IPR025836">
    <property type="entry name" value="Zn_knuckle_CX2CX4HX4C"/>
</dbReference>
<sequence length="485" mass="54671">MEDVNLDDVGANRGKFLRIRSTHNFPNCYGLVMLPMTSVDPVTQQTTTTPTPFSLTYEKLPTCCYKCGRLGHDEKHCFQSSGLEGDPNRSISTSKPKLFGSWFHAEDFHFRSWPFAPAKVTRGVAGTSNNGSNSPEKMGTTGQPASPDTGQRSSSHTCTILPEGKDLLESLLRPSTHADPSTTTFNETYIPVLFILVVLEAIDELESFVGFECSFIVVEFVQTGSTAFEDWLLQLHEELEKQGITLPERINEDELRRFYIAADGDLSCFLSSISKTIRWRETNSILSVQELEMWSHFIFWHGCDVKLRPCLFIHLRLACSSLASHDRPRFAQAVGGLFVAPALSQIEYGVLHLVDVENPQISVMMDWEGLSPFRFPMQIMRSCSALLQDYYPNRLGYLVVIRLPPVVQVIAQTFIQHRRKETKKMDPTADFTDDEDLPSSNPTYLADLRMNENCDRILSAIVGILMVWLFIAGMYDPDSLPLFSP</sequence>
<dbReference type="PANTHER" id="PTHR47041:SF2">
    <property type="entry name" value="SEC14 CYTOSOLIC FACTOR FAMILY PROTEIN _ PHOSPHOGLYCERIDE TRANSFER FAMILY PROTEIN"/>
    <property type="match status" value="1"/>
</dbReference>
<dbReference type="InterPro" id="IPR001251">
    <property type="entry name" value="CRAL-TRIO_dom"/>
</dbReference>